<comment type="caution">
    <text evidence="2">The sequence shown here is derived from an EMBL/GenBank/DDBJ whole genome shotgun (WGS) entry which is preliminary data.</text>
</comment>
<protein>
    <submittedName>
        <fullName evidence="2">Uncharacterized protein</fullName>
    </submittedName>
</protein>
<keyword evidence="1" id="KW-0812">Transmembrane</keyword>
<sequence>MPSAGDGEPATSVLPPLVNSGAVTDLRAPQVAPPVAAPEVAPAQREPAPVAGLRAVPGDGAAAIEDVGALQAGALAALASSVALLLLRLRAGRARPPRGAHRR</sequence>
<accession>A0A7K1KXY0</accession>
<evidence type="ECO:0000313" key="2">
    <source>
        <dbReference type="EMBL" id="MUN37062.1"/>
    </source>
</evidence>
<keyword evidence="1" id="KW-0472">Membrane</keyword>
<evidence type="ECO:0000256" key="1">
    <source>
        <dbReference type="SAM" id="Phobius"/>
    </source>
</evidence>
<proteinExistence type="predicted"/>
<gene>
    <name evidence="2" type="ORF">GNZ18_10690</name>
</gene>
<dbReference type="RefSeq" id="WP_156216068.1">
    <property type="nucleotide sequence ID" value="NZ_WOFH01000003.1"/>
</dbReference>
<evidence type="ECO:0000313" key="3">
    <source>
        <dbReference type="Proteomes" id="UP000432015"/>
    </source>
</evidence>
<organism evidence="2 3">
    <name type="scientific">Actinomadura litoris</name>
    <dbReference type="NCBI Taxonomy" id="2678616"/>
    <lineage>
        <taxon>Bacteria</taxon>
        <taxon>Bacillati</taxon>
        <taxon>Actinomycetota</taxon>
        <taxon>Actinomycetes</taxon>
        <taxon>Streptosporangiales</taxon>
        <taxon>Thermomonosporaceae</taxon>
        <taxon>Actinomadura</taxon>
    </lineage>
</organism>
<keyword evidence="1" id="KW-1133">Transmembrane helix</keyword>
<keyword evidence="3" id="KW-1185">Reference proteome</keyword>
<dbReference type="Proteomes" id="UP000432015">
    <property type="component" value="Unassembled WGS sequence"/>
</dbReference>
<feature type="transmembrane region" description="Helical" evidence="1">
    <location>
        <begin position="69"/>
        <end position="89"/>
    </location>
</feature>
<reference evidence="2 3" key="1">
    <citation type="submission" date="2019-11" db="EMBL/GenBank/DDBJ databases">
        <authorList>
            <person name="Cao P."/>
        </authorList>
    </citation>
    <scope>NUCLEOTIDE SEQUENCE [LARGE SCALE GENOMIC DNA]</scope>
    <source>
        <strain evidence="2 3">NEAU-AAG5</strain>
    </source>
</reference>
<dbReference type="AlphaFoldDB" id="A0A7K1KXY0"/>
<name>A0A7K1KXY0_9ACTN</name>
<dbReference type="EMBL" id="WOFH01000003">
    <property type="protein sequence ID" value="MUN37062.1"/>
    <property type="molecule type" value="Genomic_DNA"/>
</dbReference>